<dbReference type="AlphaFoldDB" id="A4RW24"/>
<dbReference type="OrthoDB" id="498304at2759"/>
<dbReference type="eggNOG" id="ENOG502S9Z2">
    <property type="taxonomic scope" value="Eukaryota"/>
</dbReference>
<feature type="compositionally biased region" description="Basic and acidic residues" evidence="1">
    <location>
        <begin position="8"/>
        <end position="19"/>
    </location>
</feature>
<dbReference type="OMA" id="THEIVNC"/>
<organism evidence="2 3">
    <name type="scientific">Ostreococcus lucimarinus (strain CCE9901)</name>
    <dbReference type="NCBI Taxonomy" id="436017"/>
    <lineage>
        <taxon>Eukaryota</taxon>
        <taxon>Viridiplantae</taxon>
        <taxon>Chlorophyta</taxon>
        <taxon>Mamiellophyceae</taxon>
        <taxon>Mamiellales</taxon>
        <taxon>Bathycoccaceae</taxon>
        <taxon>Ostreococcus</taxon>
    </lineage>
</organism>
<name>A4RW24_OSTLU</name>
<accession>A4RW24</accession>
<evidence type="ECO:0000313" key="3">
    <source>
        <dbReference type="Proteomes" id="UP000001568"/>
    </source>
</evidence>
<evidence type="ECO:0000256" key="1">
    <source>
        <dbReference type="SAM" id="MobiDB-lite"/>
    </source>
</evidence>
<dbReference type="Proteomes" id="UP000001568">
    <property type="component" value="Chromosome 4"/>
</dbReference>
<dbReference type="HOGENOM" id="CLU_1350857_0_0_1"/>
<dbReference type="SUPFAM" id="SSF51230">
    <property type="entry name" value="Single hybrid motif"/>
    <property type="match status" value="1"/>
</dbReference>
<dbReference type="KEGG" id="olu:OSTLU_92611"/>
<feature type="region of interest" description="Disordered" evidence="1">
    <location>
        <begin position="8"/>
        <end position="39"/>
    </location>
</feature>
<dbReference type="RefSeq" id="XP_001417511.1">
    <property type="nucleotide sequence ID" value="XM_001417474.1"/>
</dbReference>
<proteinExistence type="predicted"/>
<dbReference type="Gene3D" id="2.40.50.100">
    <property type="match status" value="1"/>
</dbReference>
<protein>
    <submittedName>
        <fullName evidence="2">Uncharacterized protein</fullName>
    </submittedName>
</protein>
<gene>
    <name evidence="2" type="ORF">OSTLU_92611</name>
</gene>
<sequence>MRRALARLARDVASRRSSDARAVAPRRATRGNHDGDARGCCDAAATSPPRFTSTHEIVNCAHAHGARSTYAVGMSAYAFELIGDATRVEPTRASGETVAKGETLARVHWSGFTRTAGDELYHSRWANASGTREIAAPFDVKVVRYNMEALRDPYMNVRGPETWLAEVEAESGSTATLMDEEDYDALVEREEMAAADKANAAYP</sequence>
<dbReference type="GeneID" id="5001277"/>
<keyword evidence="3" id="KW-1185">Reference proteome</keyword>
<dbReference type="EMBL" id="CP000584">
    <property type="protein sequence ID" value="ABO95804.1"/>
    <property type="molecule type" value="Genomic_DNA"/>
</dbReference>
<evidence type="ECO:0000313" key="2">
    <source>
        <dbReference type="EMBL" id="ABO95804.1"/>
    </source>
</evidence>
<reference evidence="2 3" key="1">
    <citation type="journal article" date="2007" name="Proc. Natl. Acad. Sci. U.S.A.">
        <title>The tiny eukaryote Ostreococcus provides genomic insights into the paradox of plankton speciation.</title>
        <authorList>
            <person name="Palenik B."/>
            <person name="Grimwood J."/>
            <person name="Aerts A."/>
            <person name="Rouze P."/>
            <person name="Salamov A."/>
            <person name="Putnam N."/>
            <person name="Dupont C."/>
            <person name="Jorgensen R."/>
            <person name="Derelle E."/>
            <person name="Rombauts S."/>
            <person name="Zhou K."/>
            <person name="Otillar R."/>
            <person name="Merchant S.S."/>
            <person name="Podell S."/>
            <person name="Gaasterland T."/>
            <person name="Napoli C."/>
            <person name="Gendler K."/>
            <person name="Manuell A."/>
            <person name="Tai V."/>
            <person name="Vallon O."/>
            <person name="Piganeau G."/>
            <person name="Jancek S."/>
            <person name="Heijde M."/>
            <person name="Jabbari K."/>
            <person name="Bowler C."/>
            <person name="Lohr M."/>
            <person name="Robbens S."/>
            <person name="Werner G."/>
            <person name="Dubchak I."/>
            <person name="Pazour G.J."/>
            <person name="Ren Q."/>
            <person name="Paulsen I."/>
            <person name="Delwiche C."/>
            <person name="Schmutz J."/>
            <person name="Rokhsar D."/>
            <person name="Van de Peer Y."/>
            <person name="Moreau H."/>
            <person name="Grigoriev I.V."/>
        </authorList>
    </citation>
    <scope>NUCLEOTIDE SEQUENCE [LARGE SCALE GENOMIC DNA]</scope>
    <source>
        <strain evidence="2 3">CCE9901</strain>
    </source>
</reference>
<dbReference type="InterPro" id="IPR011053">
    <property type="entry name" value="Single_hybrid_motif"/>
</dbReference>
<dbReference type="Gramene" id="ABO95804">
    <property type="protein sequence ID" value="ABO95804"/>
    <property type="gene ID" value="OSTLU_92611"/>
</dbReference>